<organism evidence="2 3">
    <name type="scientific">Heterorhabditis bacteriophora</name>
    <name type="common">Entomopathogenic nematode worm</name>
    <dbReference type="NCBI Taxonomy" id="37862"/>
    <lineage>
        <taxon>Eukaryota</taxon>
        <taxon>Metazoa</taxon>
        <taxon>Ecdysozoa</taxon>
        <taxon>Nematoda</taxon>
        <taxon>Chromadorea</taxon>
        <taxon>Rhabditida</taxon>
        <taxon>Rhabditina</taxon>
        <taxon>Rhabditomorpha</taxon>
        <taxon>Strongyloidea</taxon>
        <taxon>Heterorhabditidae</taxon>
        <taxon>Heterorhabditis</taxon>
    </lineage>
</organism>
<keyword evidence="2" id="KW-1185">Reference proteome</keyword>
<accession>A0A1I7XMH4</accession>
<evidence type="ECO:0000313" key="3">
    <source>
        <dbReference type="WBParaSite" id="Hba_18936"/>
    </source>
</evidence>
<feature type="compositionally biased region" description="Polar residues" evidence="1">
    <location>
        <begin position="85"/>
        <end position="99"/>
    </location>
</feature>
<sequence>MSSECLCRRLLPSDYVEVDEDDPFFPRTNDSAIPVDIYGTHVFNPRTRDRAEPSTNTTTATGNGASLDEQTAPLWNRANAPPVTGSLTRSPYNEHSYGNYQDHRYDV</sequence>
<dbReference type="WBParaSite" id="Hba_18936">
    <property type="protein sequence ID" value="Hba_18936"/>
    <property type="gene ID" value="Hba_18936"/>
</dbReference>
<feature type="region of interest" description="Disordered" evidence="1">
    <location>
        <begin position="43"/>
        <end position="107"/>
    </location>
</feature>
<evidence type="ECO:0000313" key="2">
    <source>
        <dbReference type="Proteomes" id="UP000095283"/>
    </source>
</evidence>
<name>A0A1I7XMH4_HETBA</name>
<dbReference type="AlphaFoldDB" id="A0A1I7XMH4"/>
<protein>
    <submittedName>
        <fullName evidence="3">Similar to</fullName>
    </submittedName>
</protein>
<proteinExistence type="predicted"/>
<feature type="compositionally biased region" description="Low complexity" evidence="1">
    <location>
        <begin position="54"/>
        <end position="66"/>
    </location>
</feature>
<dbReference type="Proteomes" id="UP000095283">
    <property type="component" value="Unplaced"/>
</dbReference>
<reference evidence="3" key="1">
    <citation type="submission" date="2016-11" db="UniProtKB">
        <authorList>
            <consortium name="WormBaseParasite"/>
        </authorList>
    </citation>
    <scope>IDENTIFICATION</scope>
</reference>
<evidence type="ECO:0000256" key="1">
    <source>
        <dbReference type="SAM" id="MobiDB-lite"/>
    </source>
</evidence>